<dbReference type="PANTHER" id="PTHR31285">
    <property type="entry name" value="NICOTINAMIDE MONONUCLEOTIDE ADENYLYLTRANSFERASE"/>
    <property type="match status" value="1"/>
</dbReference>
<dbReference type="Gene3D" id="3.40.50.620">
    <property type="entry name" value="HUPs"/>
    <property type="match status" value="1"/>
</dbReference>
<dbReference type="OrthoDB" id="5591297at2759"/>
<dbReference type="GO" id="GO:0016887">
    <property type="term" value="F:ATP hydrolysis activity"/>
    <property type="evidence" value="ECO:0007669"/>
    <property type="project" value="TreeGrafter"/>
</dbReference>
<gene>
    <name evidence="2" type="ORF">EHS25_007903</name>
</gene>
<dbReference type="EMBL" id="RSCD01000004">
    <property type="protein sequence ID" value="RSH93545.1"/>
    <property type="molecule type" value="Genomic_DNA"/>
</dbReference>
<name>A0A427YR44_9TREE</name>
<keyword evidence="3" id="KW-1185">Reference proteome</keyword>
<feature type="compositionally biased region" description="Low complexity" evidence="1">
    <location>
        <begin position="466"/>
        <end position="489"/>
    </location>
</feature>
<feature type="compositionally biased region" description="Basic and acidic residues" evidence="1">
    <location>
        <begin position="69"/>
        <end position="79"/>
    </location>
</feature>
<dbReference type="InterPro" id="IPR014729">
    <property type="entry name" value="Rossmann-like_a/b/a_fold"/>
</dbReference>
<evidence type="ECO:0008006" key="4">
    <source>
        <dbReference type="Google" id="ProtNLM"/>
    </source>
</evidence>
<dbReference type="GO" id="GO:0000309">
    <property type="term" value="F:nicotinamide-nucleotide adenylyltransferase activity"/>
    <property type="evidence" value="ECO:0007669"/>
    <property type="project" value="TreeGrafter"/>
</dbReference>
<dbReference type="STRING" id="1890683.A0A427YR44"/>
<protein>
    <recommendedName>
        <fullName evidence="4">Nicotinamide-nucleotide adenylyltransferase</fullName>
    </recommendedName>
</protein>
<dbReference type="GO" id="GO:0005634">
    <property type="term" value="C:nucleus"/>
    <property type="evidence" value="ECO:0007669"/>
    <property type="project" value="TreeGrafter"/>
</dbReference>
<feature type="compositionally biased region" description="Pro residues" evidence="1">
    <location>
        <begin position="201"/>
        <end position="211"/>
    </location>
</feature>
<feature type="region of interest" description="Disordered" evidence="1">
    <location>
        <begin position="451"/>
        <end position="489"/>
    </location>
</feature>
<feature type="compositionally biased region" description="Basic and acidic residues" evidence="1">
    <location>
        <begin position="40"/>
        <end position="49"/>
    </location>
</feature>
<feature type="region of interest" description="Disordered" evidence="1">
    <location>
        <begin position="22"/>
        <end position="129"/>
    </location>
</feature>
<evidence type="ECO:0000256" key="1">
    <source>
        <dbReference type="SAM" id="MobiDB-lite"/>
    </source>
</evidence>
<feature type="compositionally biased region" description="Polar residues" evidence="1">
    <location>
        <begin position="86"/>
        <end position="108"/>
    </location>
</feature>
<feature type="region of interest" description="Disordered" evidence="1">
    <location>
        <begin position="769"/>
        <end position="789"/>
    </location>
</feature>
<proteinExistence type="predicted"/>
<evidence type="ECO:0000313" key="2">
    <source>
        <dbReference type="EMBL" id="RSH93545.1"/>
    </source>
</evidence>
<dbReference type="GO" id="GO:0005737">
    <property type="term" value="C:cytoplasm"/>
    <property type="evidence" value="ECO:0007669"/>
    <property type="project" value="TreeGrafter"/>
</dbReference>
<dbReference type="PANTHER" id="PTHR31285:SF0">
    <property type="entry name" value="NICOTINAMIDE MONONUCLEOTIDE ADENYLYLTRANSFERASE"/>
    <property type="match status" value="1"/>
</dbReference>
<feature type="region of interest" description="Disordered" evidence="1">
    <location>
        <begin position="153"/>
        <end position="228"/>
    </location>
</feature>
<sequence length="813" mass="86159">MTTKPLTAEPWKLVYPWLDGAISGSAPPSYHTQPPSSPGGDDHPGHDTEPENIFILLSPEDLSTPDPLEPPREDDESRHLPAAPHFQSSSSTMIDTDTASGVRTSPSFWTARGTLRVPPDEGATGEEMERDVLVAYMPDGGDMEERIRQSMEPMVTSHPAQSGRTGAAGGSSGSTSTTPLPLLLLFNHPHPPPTSTDRRPPSSPPALPPRDVPTKPGNSSSSTDRSAESAESARYALILGSQLLGSAQRHAEMAFWGVLMPSLSELVGWGEALQGALVSYVSIDYPTSIDETLILDMHTSVQAYLSLFPSSNVGSGAGVCNDLLEGPAQGHQPRAHLYSDETVYTLRLPAPVWDHIEGDDTGRVSGAVEIGPTVRPEFVKKRGALPAWESGVAIGGDWGRDVGRDVRANAIQPLAGTHKALLRQILLRQFPRPSISSSAPFQLVWTSNPSWPVPSDPSSAQTPGNAPSSTADPASTSVTSSSSLASRPQSPVHISVLDSSFNPPHLAHLGLALSHFPPPISSLSLPGPSTSISTHASSSDIGPEPLDHRGVEFHVEPGTVSGPGGYTSRLLLFSIRNADKTPSPGDATVLQRIEMTLLLAERAEHDGPLPGGTAVALINEPTFVGKSRIIHSFLSKRHSHSDVESASPSSITLFSTKPKPIAAAPTLAPAPRTTLSFLVGTDTLIRFFDPKYYPTGLSSALSRFFAPPPEGEGSILISARRGLGGEAQAIELDVLAREEVRGWVILGGVRVMGSAGEGREGISSTAIRRAVGGDGHEGGRGGERREEGAVRRLEGLVPREIAQYIAKEGLYRE</sequence>
<comment type="caution">
    <text evidence="2">The sequence shown here is derived from an EMBL/GenBank/DDBJ whole genome shotgun (WGS) entry which is preliminary data.</text>
</comment>
<accession>A0A427YR44</accession>
<organism evidence="2 3">
    <name type="scientific">Saitozyma podzolica</name>
    <dbReference type="NCBI Taxonomy" id="1890683"/>
    <lineage>
        <taxon>Eukaryota</taxon>
        <taxon>Fungi</taxon>
        <taxon>Dikarya</taxon>
        <taxon>Basidiomycota</taxon>
        <taxon>Agaricomycotina</taxon>
        <taxon>Tremellomycetes</taxon>
        <taxon>Tremellales</taxon>
        <taxon>Trimorphomycetaceae</taxon>
        <taxon>Saitozyma</taxon>
    </lineage>
</organism>
<feature type="compositionally biased region" description="Low complexity" evidence="1">
    <location>
        <begin position="173"/>
        <end position="188"/>
    </location>
</feature>
<evidence type="ECO:0000313" key="3">
    <source>
        <dbReference type="Proteomes" id="UP000279259"/>
    </source>
</evidence>
<dbReference type="Proteomes" id="UP000279259">
    <property type="component" value="Unassembled WGS sequence"/>
</dbReference>
<feature type="compositionally biased region" description="Polar residues" evidence="1">
    <location>
        <begin position="451"/>
        <end position="465"/>
    </location>
</feature>
<dbReference type="SUPFAM" id="SSF52374">
    <property type="entry name" value="Nucleotidylyl transferase"/>
    <property type="match status" value="1"/>
</dbReference>
<reference evidence="2 3" key="1">
    <citation type="submission" date="2018-11" db="EMBL/GenBank/DDBJ databases">
        <title>Genome sequence of Saitozyma podzolica DSM 27192.</title>
        <authorList>
            <person name="Aliyu H."/>
            <person name="Gorte O."/>
            <person name="Ochsenreither K."/>
        </authorList>
    </citation>
    <scope>NUCLEOTIDE SEQUENCE [LARGE SCALE GENOMIC DNA]</scope>
    <source>
        <strain evidence="2 3">DSM 27192</strain>
    </source>
</reference>
<dbReference type="AlphaFoldDB" id="A0A427YR44"/>
<feature type="compositionally biased region" description="Basic and acidic residues" evidence="1">
    <location>
        <begin position="774"/>
        <end position="789"/>
    </location>
</feature>
<feature type="compositionally biased region" description="Low complexity" evidence="1">
    <location>
        <begin position="219"/>
        <end position="228"/>
    </location>
</feature>